<dbReference type="InterPro" id="IPR015018">
    <property type="entry name" value="DUF1905"/>
</dbReference>
<dbReference type="Proteomes" id="UP000316781">
    <property type="component" value="Unassembled WGS sequence"/>
</dbReference>
<dbReference type="Pfam" id="PF08922">
    <property type="entry name" value="DUF1905"/>
    <property type="match status" value="1"/>
</dbReference>
<dbReference type="SUPFAM" id="SSF141694">
    <property type="entry name" value="AF2212/PG0164-like"/>
    <property type="match status" value="1"/>
</dbReference>
<accession>A0A549T995</accession>
<proteinExistence type="predicted"/>
<evidence type="ECO:0000313" key="1">
    <source>
        <dbReference type="EMBL" id="TRL38441.1"/>
    </source>
</evidence>
<dbReference type="Gene3D" id="2.40.30.100">
    <property type="entry name" value="AF2212/PG0164-like"/>
    <property type="match status" value="1"/>
</dbReference>
<gene>
    <name evidence="1" type="ORF">FM996_00295</name>
</gene>
<sequence length="108" mass="11861">MDFLQFTVTGKIWRYPGKGGWFFVSLSEADSLVLKQEKRIERTGYGCAPVTATLGSTVWTTTLFPSKEGPYLLAIKADVRAKERAGVGDEVIVDCRVALSKSALDVFP</sequence>
<organism evidence="1 2">
    <name type="scientific">Methylosinus sporium</name>
    <dbReference type="NCBI Taxonomy" id="428"/>
    <lineage>
        <taxon>Bacteria</taxon>
        <taxon>Pseudomonadati</taxon>
        <taxon>Pseudomonadota</taxon>
        <taxon>Alphaproteobacteria</taxon>
        <taxon>Hyphomicrobiales</taxon>
        <taxon>Methylocystaceae</taxon>
        <taxon>Methylosinus</taxon>
    </lineage>
</organism>
<dbReference type="RefSeq" id="WP_142861328.1">
    <property type="nucleotide sequence ID" value="NZ_VJMF01000001.1"/>
</dbReference>
<dbReference type="InterPro" id="IPR037079">
    <property type="entry name" value="AF2212/PG0164-like_sf"/>
</dbReference>
<evidence type="ECO:0000313" key="2">
    <source>
        <dbReference type="Proteomes" id="UP000316781"/>
    </source>
</evidence>
<reference evidence="1 2" key="1">
    <citation type="submission" date="2019-07" db="EMBL/GenBank/DDBJ databases">
        <title>Ln-dependent methylotrophs.</title>
        <authorList>
            <person name="Tani A."/>
        </authorList>
    </citation>
    <scope>NUCLEOTIDE SEQUENCE [LARGE SCALE GENOMIC DNA]</scope>
    <source>
        <strain evidence="1 2">SM89A</strain>
    </source>
</reference>
<dbReference type="AlphaFoldDB" id="A0A549T995"/>
<dbReference type="EMBL" id="VJMF01000001">
    <property type="protein sequence ID" value="TRL38441.1"/>
    <property type="molecule type" value="Genomic_DNA"/>
</dbReference>
<protein>
    <submittedName>
        <fullName evidence="1">DUF1905 domain-containing protein</fullName>
    </submittedName>
</protein>
<comment type="caution">
    <text evidence="1">The sequence shown here is derived from an EMBL/GenBank/DDBJ whole genome shotgun (WGS) entry which is preliminary data.</text>
</comment>
<name>A0A549T995_METSR</name>